<evidence type="ECO:0000256" key="4">
    <source>
        <dbReference type="ARBA" id="ARBA00022475"/>
    </source>
</evidence>
<dbReference type="InterPro" id="IPR050222">
    <property type="entry name" value="MATE_MdtK"/>
</dbReference>
<keyword evidence="8 10" id="KW-0472">Membrane</keyword>
<feature type="transmembrane region" description="Helical" evidence="10">
    <location>
        <begin position="415"/>
        <end position="434"/>
    </location>
</feature>
<feature type="transmembrane region" description="Helical" evidence="10">
    <location>
        <begin position="359"/>
        <end position="376"/>
    </location>
</feature>
<keyword evidence="6 10" id="KW-1133">Transmembrane helix</keyword>
<feature type="transmembrane region" description="Helical" evidence="10">
    <location>
        <begin position="93"/>
        <end position="120"/>
    </location>
</feature>
<evidence type="ECO:0000256" key="7">
    <source>
        <dbReference type="ARBA" id="ARBA00023065"/>
    </source>
</evidence>
<feature type="transmembrane region" description="Helical" evidence="10">
    <location>
        <begin position="388"/>
        <end position="409"/>
    </location>
</feature>
<evidence type="ECO:0000256" key="3">
    <source>
        <dbReference type="ARBA" id="ARBA00022449"/>
    </source>
</evidence>
<sequence length="447" mass="49543">MLRKYFHFYSTQRSKKILHIAIPSGLNSLLDIINISIDLFLIGTFGANAIVAVGVSLNYILLTFAFTTIIFVGNSALVSRFLGANNKDAANEVVVSLTFASLCLSIPLTTLAFLGFTPFFEWINISKQAQEIAYSYLSITLFSIPLLLIKQVSISAFSAAGATNIPFMIKIFITLLNPLIKYSFIFGFFLIPAFGVKGAAIATLIVNILETLALLFCLIFYKKSPLSLKGKINFNYIKRALIIGIPSGCERLFTLFAIILMTKFVALYGTYDLAGYQIATRIEGFAFMPGFGFMIASMVLMGQNLGAKKPLEARYSTLNALFLGGVFMGVIGIIMSIFAPLFSSFFSKDLKTIEASVRYLIPIGISQIAFAYICILDGALRGAGITKITLIVNGLMIWGIRVIPCYFIATLKYPIIYIYICICCETFLRAFIYWKIFQSGIWKHHKV</sequence>
<keyword evidence="4" id="KW-1003">Cell membrane</keyword>
<proteinExistence type="predicted"/>
<evidence type="ECO:0000256" key="2">
    <source>
        <dbReference type="ARBA" id="ARBA00022448"/>
    </source>
</evidence>
<dbReference type="NCBIfam" id="TIGR00797">
    <property type="entry name" value="matE"/>
    <property type="match status" value="1"/>
</dbReference>
<gene>
    <name evidence="11" type="ORF">CDV25_00040</name>
</gene>
<feature type="transmembrane region" description="Helical" evidence="10">
    <location>
        <begin position="49"/>
        <end position="72"/>
    </location>
</feature>
<feature type="transmembrane region" description="Helical" evidence="10">
    <location>
        <begin position="241"/>
        <end position="266"/>
    </location>
</feature>
<feature type="transmembrane region" description="Helical" evidence="10">
    <location>
        <begin position="286"/>
        <end position="306"/>
    </location>
</feature>
<keyword evidence="2" id="KW-0813">Transport</keyword>
<feature type="transmembrane region" description="Helical" evidence="10">
    <location>
        <begin position="20"/>
        <end position="43"/>
    </location>
</feature>
<keyword evidence="5 10" id="KW-0812">Transmembrane</keyword>
<dbReference type="Proteomes" id="UP000244890">
    <property type="component" value="Chromosome"/>
</dbReference>
<keyword evidence="7" id="KW-0406">Ion transport</keyword>
<comment type="subcellular location">
    <subcellularLocation>
        <location evidence="1">Cell membrane</location>
        <topology evidence="1">Multi-pass membrane protein</topology>
    </subcellularLocation>
</comment>
<dbReference type="KEGG" id="had:CDV25_00040"/>
<dbReference type="GO" id="GO:0006811">
    <property type="term" value="P:monoatomic ion transport"/>
    <property type="evidence" value="ECO:0007669"/>
    <property type="project" value="UniProtKB-KW"/>
</dbReference>
<dbReference type="PIRSF" id="PIRSF006603">
    <property type="entry name" value="DinF"/>
    <property type="match status" value="1"/>
</dbReference>
<dbReference type="PANTHER" id="PTHR43298:SF2">
    <property type="entry name" value="FMN_FAD EXPORTER YEEO-RELATED"/>
    <property type="match status" value="1"/>
</dbReference>
<name>A0A2U8FAY4_9HELI</name>
<dbReference type="InterPro" id="IPR002528">
    <property type="entry name" value="MATE_fam"/>
</dbReference>
<dbReference type="GO" id="GO:0042910">
    <property type="term" value="F:xenobiotic transmembrane transporter activity"/>
    <property type="evidence" value="ECO:0007669"/>
    <property type="project" value="InterPro"/>
</dbReference>
<dbReference type="CDD" id="cd13137">
    <property type="entry name" value="MATE_NorM_like"/>
    <property type="match status" value="1"/>
</dbReference>
<feature type="transmembrane region" description="Helical" evidence="10">
    <location>
        <begin position="200"/>
        <end position="221"/>
    </location>
</feature>
<evidence type="ECO:0000256" key="9">
    <source>
        <dbReference type="ARBA" id="ARBA00031636"/>
    </source>
</evidence>
<feature type="transmembrane region" description="Helical" evidence="10">
    <location>
        <begin position="318"/>
        <end position="339"/>
    </location>
</feature>
<evidence type="ECO:0000256" key="6">
    <source>
        <dbReference type="ARBA" id="ARBA00022989"/>
    </source>
</evidence>
<dbReference type="GO" id="GO:0005886">
    <property type="term" value="C:plasma membrane"/>
    <property type="evidence" value="ECO:0007669"/>
    <property type="project" value="UniProtKB-SubCell"/>
</dbReference>
<accession>A0A2U8FAY4</accession>
<protein>
    <recommendedName>
        <fullName evidence="9">Multidrug-efflux transporter</fullName>
    </recommendedName>
</protein>
<evidence type="ECO:0000256" key="10">
    <source>
        <dbReference type="SAM" id="Phobius"/>
    </source>
</evidence>
<evidence type="ECO:0000256" key="1">
    <source>
        <dbReference type="ARBA" id="ARBA00004651"/>
    </source>
</evidence>
<dbReference type="InterPro" id="IPR048279">
    <property type="entry name" value="MdtK-like"/>
</dbReference>
<feature type="transmembrane region" description="Helical" evidence="10">
    <location>
        <begin position="132"/>
        <end position="150"/>
    </location>
</feature>
<dbReference type="AlphaFoldDB" id="A0A2U8FAY4"/>
<evidence type="ECO:0000256" key="8">
    <source>
        <dbReference type="ARBA" id="ARBA00023136"/>
    </source>
</evidence>
<dbReference type="RefSeq" id="WP_108910240.1">
    <property type="nucleotide sequence ID" value="NZ_CP021886.1"/>
</dbReference>
<evidence type="ECO:0000256" key="5">
    <source>
        <dbReference type="ARBA" id="ARBA00022692"/>
    </source>
</evidence>
<dbReference type="EMBL" id="CP021886">
    <property type="protein sequence ID" value="AWI33316.1"/>
    <property type="molecule type" value="Genomic_DNA"/>
</dbReference>
<reference evidence="11 12" key="1">
    <citation type="submission" date="2017-06" db="EMBL/GenBank/DDBJ databases">
        <title>Complete genome of Helicobacter apodemus.</title>
        <authorList>
            <person name="Cho S."/>
        </authorList>
    </citation>
    <scope>NUCLEOTIDE SEQUENCE [LARGE SCALE GENOMIC DNA]</scope>
    <source>
        <strain evidence="12">SNUVETPUB-15-01</strain>
    </source>
</reference>
<dbReference type="Pfam" id="PF01554">
    <property type="entry name" value="MatE"/>
    <property type="match status" value="2"/>
</dbReference>
<feature type="transmembrane region" description="Helical" evidence="10">
    <location>
        <begin position="171"/>
        <end position="194"/>
    </location>
</feature>
<keyword evidence="3" id="KW-0050">Antiport</keyword>
<organism evidence="11 12">
    <name type="scientific">Helicobacter apodemus</name>
    <dbReference type="NCBI Taxonomy" id="135569"/>
    <lineage>
        <taxon>Bacteria</taxon>
        <taxon>Pseudomonadati</taxon>
        <taxon>Campylobacterota</taxon>
        <taxon>Epsilonproteobacteria</taxon>
        <taxon>Campylobacterales</taxon>
        <taxon>Helicobacteraceae</taxon>
        <taxon>Helicobacter</taxon>
    </lineage>
</organism>
<dbReference type="OrthoDB" id="9805232at2"/>
<dbReference type="GO" id="GO:0015297">
    <property type="term" value="F:antiporter activity"/>
    <property type="evidence" value="ECO:0007669"/>
    <property type="project" value="UniProtKB-KW"/>
</dbReference>
<evidence type="ECO:0000313" key="12">
    <source>
        <dbReference type="Proteomes" id="UP000244890"/>
    </source>
</evidence>
<evidence type="ECO:0000313" key="11">
    <source>
        <dbReference type="EMBL" id="AWI33316.1"/>
    </source>
</evidence>
<dbReference type="PANTHER" id="PTHR43298">
    <property type="entry name" value="MULTIDRUG RESISTANCE PROTEIN NORM-RELATED"/>
    <property type="match status" value="1"/>
</dbReference>